<evidence type="ECO:0000313" key="7">
    <source>
        <dbReference type="Proteomes" id="UP001144280"/>
    </source>
</evidence>
<protein>
    <submittedName>
        <fullName evidence="6">TetR family transcriptional regulator</fullName>
    </submittedName>
</protein>
<dbReference type="Pfam" id="PF00440">
    <property type="entry name" value="TetR_N"/>
    <property type="match status" value="1"/>
</dbReference>
<evidence type="ECO:0000313" key="6">
    <source>
        <dbReference type="EMBL" id="GLH95294.1"/>
    </source>
</evidence>
<gene>
    <name evidence="6" type="ORF">Pa4123_05660</name>
</gene>
<accession>A0ABQ5QNG5</accession>
<proteinExistence type="predicted"/>
<sequence length="202" mass="21923">MSPRVYRSTRRAAQAQATREAIVAAAARLFAERGYAGTTMRAVAEAAEVAVESVYAVASKPSLLLLALTHVRGGETLDHPMARRIAETSDQREQIRLVARFATDLIGRVAPLERAFATAAETDPQMRQLWGVAMGRRLADATAVMGAVAANGPLRVGVERAGQTLWAIVNADTWHLSTQQLGWTESQFADWLEDILVSVVLK</sequence>
<comment type="caution">
    <text evidence="6">The sequence shown here is derived from an EMBL/GenBank/DDBJ whole genome shotgun (WGS) entry which is preliminary data.</text>
</comment>
<name>A0ABQ5QNG5_9ACTN</name>
<dbReference type="InterPro" id="IPR001647">
    <property type="entry name" value="HTH_TetR"/>
</dbReference>
<feature type="domain" description="HTH tetR-type" evidence="5">
    <location>
        <begin position="16"/>
        <end position="76"/>
    </location>
</feature>
<dbReference type="PANTHER" id="PTHR30055:SF234">
    <property type="entry name" value="HTH-TYPE TRANSCRIPTIONAL REGULATOR BETI"/>
    <property type="match status" value="1"/>
</dbReference>
<evidence type="ECO:0000259" key="5">
    <source>
        <dbReference type="PROSITE" id="PS50977"/>
    </source>
</evidence>
<feature type="DNA-binding region" description="H-T-H motif" evidence="4">
    <location>
        <begin position="39"/>
        <end position="58"/>
    </location>
</feature>
<evidence type="ECO:0000256" key="1">
    <source>
        <dbReference type="ARBA" id="ARBA00023015"/>
    </source>
</evidence>
<keyword evidence="2 4" id="KW-0238">DNA-binding</keyword>
<evidence type="ECO:0000256" key="2">
    <source>
        <dbReference type="ARBA" id="ARBA00023125"/>
    </source>
</evidence>
<dbReference type="PANTHER" id="PTHR30055">
    <property type="entry name" value="HTH-TYPE TRANSCRIPTIONAL REGULATOR RUTR"/>
    <property type="match status" value="1"/>
</dbReference>
<dbReference type="InterPro" id="IPR009057">
    <property type="entry name" value="Homeodomain-like_sf"/>
</dbReference>
<evidence type="ECO:0000256" key="4">
    <source>
        <dbReference type="PROSITE-ProRule" id="PRU00335"/>
    </source>
</evidence>
<reference evidence="6" key="1">
    <citation type="submission" date="2022-12" db="EMBL/GenBank/DDBJ databases">
        <title>New Phytohabitans aurantiacus sp. RD004123 nov., an actinomycete isolated from soil.</title>
        <authorList>
            <person name="Triningsih D.W."/>
            <person name="Harunari E."/>
            <person name="Igarashi Y."/>
        </authorList>
    </citation>
    <scope>NUCLEOTIDE SEQUENCE</scope>
    <source>
        <strain evidence="6">RD004123</strain>
    </source>
</reference>
<organism evidence="6 7">
    <name type="scientific">Phytohabitans aurantiacus</name>
    <dbReference type="NCBI Taxonomy" id="3016789"/>
    <lineage>
        <taxon>Bacteria</taxon>
        <taxon>Bacillati</taxon>
        <taxon>Actinomycetota</taxon>
        <taxon>Actinomycetes</taxon>
        <taxon>Micromonosporales</taxon>
        <taxon>Micromonosporaceae</taxon>
    </lineage>
</organism>
<dbReference type="InterPro" id="IPR050109">
    <property type="entry name" value="HTH-type_TetR-like_transc_reg"/>
</dbReference>
<dbReference type="Gene3D" id="1.10.357.10">
    <property type="entry name" value="Tetracycline Repressor, domain 2"/>
    <property type="match status" value="1"/>
</dbReference>
<dbReference type="EMBL" id="BSDI01000002">
    <property type="protein sequence ID" value="GLH95294.1"/>
    <property type="molecule type" value="Genomic_DNA"/>
</dbReference>
<keyword evidence="1" id="KW-0805">Transcription regulation</keyword>
<dbReference type="Proteomes" id="UP001144280">
    <property type="component" value="Unassembled WGS sequence"/>
</dbReference>
<evidence type="ECO:0000256" key="3">
    <source>
        <dbReference type="ARBA" id="ARBA00023163"/>
    </source>
</evidence>
<dbReference type="SUPFAM" id="SSF46689">
    <property type="entry name" value="Homeodomain-like"/>
    <property type="match status" value="1"/>
</dbReference>
<keyword evidence="7" id="KW-1185">Reference proteome</keyword>
<dbReference type="RefSeq" id="WP_281892264.1">
    <property type="nucleotide sequence ID" value="NZ_BSDI01000002.1"/>
</dbReference>
<keyword evidence="3" id="KW-0804">Transcription</keyword>
<dbReference type="PROSITE" id="PS50977">
    <property type="entry name" value="HTH_TETR_2"/>
    <property type="match status" value="1"/>
</dbReference>